<dbReference type="GeneID" id="110986242"/>
<sequence length="437" mass="48684">MSSQSSSLTKDSGVQSMENVSPYNRLTHHGSSEKDVPRAVHDSVTGGQWHSSPIRQQKAPSHSYTLPNGYRRDRRASFPGFSLIENQRAGAREAMAQSSPRMPQKHRAHMARRGSYDQRMLTETNQGISRDIPGMMYIPEQASDEAESLYRTRDLNKHRRNSRLQNDLPELPRYGIYGEDDDSEEIGYEPSSPSSALPRATQTGVIQHQQSPRHRRQFDTPLSSSTSSRTSTPRDYVYHTEAAGSNIMFEETDIHQYQQLRNRQRSASGSNKVLRVRDLSSEPRGGSTLQLQHSSSSSEHRKRSHSIPHLSRVRMPESAKPGILKDVWNERKQVNGSAEKISTPRTTKKNNLNKSPGAGATPVSKSAKKSNFLTGSLRNIFFGKSSGRSRKRGSQVVELDGAPSQSAVNSSTDELAASSRLKADTYHDEDGQPCSDV</sequence>
<feature type="compositionally biased region" description="Polar residues" evidence="1">
    <location>
        <begin position="343"/>
        <end position="354"/>
    </location>
</feature>
<feature type="compositionally biased region" description="Polar residues" evidence="1">
    <location>
        <begin position="261"/>
        <end position="271"/>
    </location>
</feature>
<keyword evidence="2" id="KW-1185">Reference proteome</keyword>
<feature type="compositionally biased region" description="Polar residues" evidence="1">
    <location>
        <begin position="191"/>
        <end position="210"/>
    </location>
</feature>
<organism evidence="2 3">
    <name type="scientific">Acanthaster planci</name>
    <name type="common">Crown-of-thorns starfish</name>
    <dbReference type="NCBI Taxonomy" id="133434"/>
    <lineage>
        <taxon>Eukaryota</taxon>
        <taxon>Metazoa</taxon>
        <taxon>Echinodermata</taxon>
        <taxon>Eleutherozoa</taxon>
        <taxon>Asterozoa</taxon>
        <taxon>Asteroidea</taxon>
        <taxon>Valvatacea</taxon>
        <taxon>Valvatida</taxon>
        <taxon>Acanthasteridae</taxon>
        <taxon>Acanthaster</taxon>
    </lineage>
</organism>
<feature type="region of interest" description="Disordered" evidence="1">
    <location>
        <begin position="261"/>
        <end position="369"/>
    </location>
</feature>
<dbReference type="KEGG" id="aplc:110986242"/>
<dbReference type="Proteomes" id="UP000694845">
    <property type="component" value="Unplaced"/>
</dbReference>
<feature type="compositionally biased region" description="Basic and acidic residues" evidence="1">
    <location>
        <begin position="30"/>
        <end position="41"/>
    </location>
</feature>
<feature type="region of interest" description="Disordered" evidence="1">
    <location>
        <begin position="383"/>
        <end position="437"/>
    </location>
</feature>
<dbReference type="AlphaFoldDB" id="A0A8B7ZDA7"/>
<proteinExistence type="predicted"/>
<dbReference type="RefSeq" id="XP_022103663.1">
    <property type="nucleotide sequence ID" value="XM_022247971.1"/>
</dbReference>
<evidence type="ECO:0000313" key="3">
    <source>
        <dbReference type="RefSeq" id="XP_022103663.1"/>
    </source>
</evidence>
<feature type="region of interest" description="Disordered" evidence="1">
    <location>
        <begin position="1"/>
        <end position="72"/>
    </location>
</feature>
<protein>
    <submittedName>
        <fullName evidence="3">Uncharacterized protein LOC110986242 isoform X1</fullName>
    </submittedName>
</protein>
<feature type="compositionally biased region" description="Basic and acidic residues" evidence="1">
    <location>
        <begin position="421"/>
        <end position="430"/>
    </location>
</feature>
<feature type="compositionally biased region" description="Acidic residues" evidence="1">
    <location>
        <begin position="178"/>
        <end position="187"/>
    </location>
</feature>
<accession>A0A8B7ZDA7</accession>
<feature type="region of interest" description="Disordered" evidence="1">
    <location>
        <begin position="160"/>
        <end position="236"/>
    </location>
</feature>
<reference evidence="3" key="1">
    <citation type="submission" date="2025-08" db="UniProtKB">
        <authorList>
            <consortium name="RefSeq"/>
        </authorList>
    </citation>
    <scope>IDENTIFICATION</scope>
</reference>
<name>A0A8B7ZDA7_ACAPL</name>
<feature type="compositionally biased region" description="Polar residues" evidence="1">
    <location>
        <begin position="45"/>
        <end position="66"/>
    </location>
</feature>
<dbReference type="OMA" id="HDANGEM"/>
<gene>
    <name evidence="3" type="primary">LOC110986242</name>
</gene>
<evidence type="ECO:0000256" key="1">
    <source>
        <dbReference type="SAM" id="MobiDB-lite"/>
    </source>
</evidence>
<feature type="compositionally biased region" description="Polar residues" evidence="1">
    <location>
        <begin position="1"/>
        <end position="24"/>
    </location>
</feature>
<feature type="compositionally biased region" description="Polar residues" evidence="1">
    <location>
        <begin position="403"/>
        <end position="413"/>
    </location>
</feature>
<evidence type="ECO:0000313" key="2">
    <source>
        <dbReference type="Proteomes" id="UP000694845"/>
    </source>
</evidence>
<feature type="compositionally biased region" description="Low complexity" evidence="1">
    <location>
        <begin position="220"/>
        <end position="234"/>
    </location>
</feature>
<dbReference type="OrthoDB" id="10450072at2759"/>